<dbReference type="AlphaFoldDB" id="A0A5B1CI91"/>
<evidence type="ECO:0000313" key="3">
    <source>
        <dbReference type="Proteomes" id="UP000322699"/>
    </source>
</evidence>
<dbReference type="InterPro" id="IPR050696">
    <property type="entry name" value="FtsA/MreB"/>
</dbReference>
<feature type="domain" description="DZANK-type" evidence="1">
    <location>
        <begin position="8"/>
        <end position="51"/>
    </location>
</feature>
<dbReference type="Pfam" id="PF11104">
    <property type="entry name" value="PilM_2"/>
    <property type="match status" value="1"/>
</dbReference>
<evidence type="ECO:0000313" key="2">
    <source>
        <dbReference type="EMBL" id="KAA1259952.1"/>
    </source>
</evidence>
<reference evidence="2 3" key="1">
    <citation type="submission" date="2019-08" db="EMBL/GenBank/DDBJ databases">
        <title>Deep-cultivation of Planctomycetes and their phenomic and genomic characterization uncovers novel biology.</title>
        <authorList>
            <person name="Wiegand S."/>
            <person name="Jogler M."/>
            <person name="Boedeker C."/>
            <person name="Pinto D."/>
            <person name="Vollmers J."/>
            <person name="Rivas-Marin E."/>
            <person name="Kohn T."/>
            <person name="Peeters S.H."/>
            <person name="Heuer A."/>
            <person name="Rast P."/>
            <person name="Oberbeckmann S."/>
            <person name="Bunk B."/>
            <person name="Jeske O."/>
            <person name="Meyerdierks A."/>
            <person name="Storesund J.E."/>
            <person name="Kallscheuer N."/>
            <person name="Luecker S."/>
            <person name="Lage O.M."/>
            <person name="Pohl T."/>
            <person name="Merkel B.J."/>
            <person name="Hornburger P."/>
            <person name="Mueller R.-W."/>
            <person name="Bruemmer F."/>
            <person name="Labrenz M."/>
            <person name="Spormann A.M."/>
            <person name="Op Den Camp H."/>
            <person name="Overmann J."/>
            <person name="Amann R."/>
            <person name="Jetten M.S.M."/>
            <person name="Mascher T."/>
            <person name="Medema M.H."/>
            <person name="Devos D.P."/>
            <person name="Kaster A.-K."/>
            <person name="Ovreas L."/>
            <person name="Rohde M."/>
            <person name="Galperin M.Y."/>
            <person name="Jogler C."/>
        </authorList>
    </citation>
    <scope>NUCLEOTIDE SEQUENCE [LARGE SCALE GENOMIC DNA]</scope>
    <source>
        <strain evidence="2 3">LF1</strain>
    </source>
</reference>
<organism evidence="2 3">
    <name type="scientific">Rubripirellula obstinata</name>
    <dbReference type="NCBI Taxonomy" id="406547"/>
    <lineage>
        <taxon>Bacteria</taxon>
        <taxon>Pseudomonadati</taxon>
        <taxon>Planctomycetota</taxon>
        <taxon>Planctomycetia</taxon>
        <taxon>Pirellulales</taxon>
        <taxon>Pirellulaceae</taxon>
        <taxon>Rubripirellula</taxon>
    </lineage>
</organism>
<protein>
    <submittedName>
        <fullName evidence="2">Competence protein A</fullName>
    </submittedName>
</protein>
<sequence length="738" mass="81598">MAAVGVVCAACDQPNSAEAKFCRGCGHTLYEPCEKCVQPVLLGQKFCGGCGADLDQIVAKKQKQYDEDLASAVAAAKEFEFETSLGLLQRVAEIQDFRFRASAEAAQKAVSRVVELQEKTTSATTAKVAQALAHHQAGELSDVVRLLKDVPSKLLDEETRKIYVQSAGVIEQLKSLEQEFSAASRDKNWVLAGELVHQLQEALPEDRMYQKASTKIAAKLYAKAEALFAAQKYDAAGTRLASIPQRSMTPESEKLIESIEAIQWLKSTIESEPFATPTLGRLAVRLSKLVPDAPDAPGLVKEIAKTLKESRRHPRNHLPPWRGSNSAWTGGDLQFFTRPTKIEFDEGNELLRTKLGRFSVAIGLAIQGLGKARITDEYSMQKKKRNLFGRNQDQPCWGIDVGSHSVKAARLEMIGDTLVLADLFYQELDTGNINVGGAQNSYDQLQPAMDEFKKAHDLESCLVWANLPGSEVTTRFVRLPPVDDKKASELIDQEIRDRIPVPMDELVISRSIAAYDKEDSHGRPLVFSAARKIAVEKRLELFEQTGIKLDGMQADPNAIVNLVAWEFADQLSPATLEDVPANDSEAVKSKAASTPKKKLWGKKQVKAAARFDDKTPAIAWVDAGAASTTLLYVSDETHWFWTVETGGDNLTSALARTSKKTHVEAESLKVQPERLERSANDFSSIELKMDEMQSRFQKIAEDALKQNDRFDVLETYVSGGAALTMGWMRRWAGKMIVR</sequence>
<dbReference type="PANTHER" id="PTHR32432">
    <property type="entry name" value="CELL DIVISION PROTEIN FTSA-RELATED"/>
    <property type="match status" value="1"/>
</dbReference>
<accession>A0A5B1CI91</accession>
<gene>
    <name evidence="2" type="ORF">LF1_24900</name>
</gene>
<dbReference type="InterPro" id="IPR025874">
    <property type="entry name" value="DZR"/>
</dbReference>
<keyword evidence="3" id="KW-1185">Reference proteome</keyword>
<evidence type="ECO:0000259" key="1">
    <source>
        <dbReference type="Pfam" id="PF12773"/>
    </source>
</evidence>
<comment type="caution">
    <text evidence="2">The sequence shown here is derived from an EMBL/GenBank/DDBJ whole genome shotgun (WGS) entry which is preliminary data.</text>
</comment>
<proteinExistence type="predicted"/>
<dbReference type="Gene3D" id="3.30.420.40">
    <property type="match status" value="2"/>
</dbReference>
<dbReference type="Proteomes" id="UP000322699">
    <property type="component" value="Unassembled WGS sequence"/>
</dbReference>
<dbReference type="SUPFAM" id="SSF53067">
    <property type="entry name" value="Actin-like ATPase domain"/>
    <property type="match status" value="1"/>
</dbReference>
<dbReference type="InterPro" id="IPR043129">
    <property type="entry name" value="ATPase_NBD"/>
</dbReference>
<dbReference type="InterPro" id="IPR005883">
    <property type="entry name" value="PilM"/>
</dbReference>
<dbReference type="Pfam" id="PF12773">
    <property type="entry name" value="DZR"/>
    <property type="match status" value="1"/>
</dbReference>
<name>A0A5B1CI91_9BACT</name>
<dbReference type="EMBL" id="VRLW01000001">
    <property type="protein sequence ID" value="KAA1259952.1"/>
    <property type="molecule type" value="Genomic_DNA"/>
</dbReference>
<dbReference type="PANTHER" id="PTHR32432:SF3">
    <property type="entry name" value="ETHANOLAMINE UTILIZATION PROTEIN EUTJ"/>
    <property type="match status" value="1"/>
</dbReference>